<feature type="region of interest" description="Disordered" evidence="3">
    <location>
        <begin position="544"/>
        <end position="584"/>
    </location>
</feature>
<feature type="region of interest" description="Disordered" evidence="3">
    <location>
        <begin position="379"/>
        <end position="398"/>
    </location>
</feature>
<feature type="region of interest" description="Disordered" evidence="3">
    <location>
        <begin position="347"/>
        <end position="374"/>
    </location>
</feature>
<keyword evidence="7" id="KW-1185">Reference proteome</keyword>
<dbReference type="Proteomes" id="UP000324748">
    <property type="component" value="Unassembled WGS sequence"/>
</dbReference>
<dbReference type="SMART" id="SM00360">
    <property type="entry name" value="RRM"/>
    <property type="match status" value="1"/>
</dbReference>
<evidence type="ECO:0000313" key="8">
    <source>
        <dbReference type="Proteomes" id="UP000325313"/>
    </source>
</evidence>
<keyword evidence="1 2" id="KW-0694">RNA-binding</keyword>
<proteinExistence type="predicted"/>
<dbReference type="AlphaFoldDB" id="A0A5B0N4I1"/>
<name>A0A5B0N4I1_PUCGR</name>
<dbReference type="EMBL" id="VDEP01000375">
    <property type="protein sequence ID" value="KAA1093363.1"/>
    <property type="molecule type" value="Genomic_DNA"/>
</dbReference>
<comment type="caution">
    <text evidence="5">The sequence shown here is derived from an EMBL/GenBank/DDBJ whole genome shotgun (WGS) entry which is preliminary data.</text>
</comment>
<evidence type="ECO:0000256" key="3">
    <source>
        <dbReference type="SAM" id="MobiDB-lite"/>
    </source>
</evidence>
<feature type="compositionally biased region" description="Polar residues" evidence="3">
    <location>
        <begin position="623"/>
        <end position="643"/>
    </location>
</feature>
<gene>
    <name evidence="5" type="ORF">PGT21_018437</name>
    <name evidence="6" type="ORF">PGTUg99_025845</name>
</gene>
<evidence type="ECO:0000256" key="2">
    <source>
        <dbReference type="PROSITE-ProRule" id="PRU00176"/>
    </source>
</evidence>
<dbReference type="InterPro" id="IPR012677">
    <property type="entry name" value="Nucleotide-bd_a/b_plait_sf"/>
</dbReference>
<feature type="region of interest" description="Disordered" evidence="3">
    <location>
        <begin position="602"/>
        <end position="647"/>
    </location>
</feature>
<accession>A0A5B0N4I1</accession>
<dbReference type="OrthoDB" id="446113at2759"/>
<dbReference type="SUPFAM" id="SSF54928">
    <property type="entry name" value="RNA-binding domain, RBD"/>
    <property type="match status" value="1"/>
</dbReference>
<evidence type="ECO:0000313" key="5">
    <source>
        <dbReference type="EMBL" id="KAA1084127.1"/>
    </source>
</evidence>
<dbReference type="GO" id="GO:0003723">
    <property type="term" value="F:RNA binding"/>
    <property type="evidence" value="ECO:0007669"/>
    <property type="project" value="UniProtKB-UniRule"/>
</dbReference>
<dbReference type="PANTHER" id="PTHR10352">
    <property type="entry name" value="EUKARYOTIC TRANSLATION INITIATION FACTOR 3 SUBUNIT G"/>
    <property type="match status" value="1"/>
</dbReference>
<organism evidence="5 7">
    <name type="scientific">Puccinia graminis f. sp. tritici</name>
    <dbReference type="NCBI Taxonomy" id="56615"/>
    <lineage>
        <taxon>Eukaryota</taxon>
        <taxon>Fungi</taxon>
        <taxon>Dikarya</taxon>
        <taxon>Basidiomycota</taxon>
        <taxon>Pucciniomycotina</taxon>
        <taxon>Pucciniomycetes</taxon>
        <taxon>Pucciniales</taxon>
        <taxon>Pucciniaceae</taxon>
        <taxon>Puccinia</taxon>
    </lineage>
</organism>
<sequence>MDQHLSSSPSQTRSPSVLTPLFSSSQAAYCSSPVDLAYSSILNPYTTPLARVHAPQSNLSISNTQTQASPAALRPPFAHRTSLPTSYNMSSNGIFPSPIGAASVNSTQAYYPAYSSYNGYPLAIPIAAPLATMPQTSFQENSPNDDPSSTTVFVAGLPACITEDTLKTFFQNFGEIAYVKIPPHKGYGFVKYVRREDAKQAIIKMNDFPIHEKSRIRLSWGRSLGDKKVEYVKKLSSTLGISFESVWKIVQGQDPAAIKQIVSTVCGHSIGQAYEQSNPPTTSPLDQLHQVDYFPEFTPAAQSNAASMNVFPSVISTHIPASSIDLAHKNVSPDVPGLSIRTEAHRFPSVHAATSEPTKEFQPRQTPSRTLESALPFNSRPKALSQGSGSASLPPPSWAMRHSWQELAPSGKSSQPVESPTNSVDGIRFPDAGTSRRATIPSVTPSTFHYDHLPPSQRYQAASPASAFLSSSQASSMDSLEASTFGFKNVAKDHNSVVKGRDEYHLGCDGFLHELLEEGREGAGSEHEPYGLYKTHASHLPGDGLRSDSSVWSTPSVAKSSPLSERDGSDWPRSFLGSKSTTETPSVKNIFDSAFKFSSQSHQTRETDDCIKDTPSGGLDSWSFPSSVGNPNRIVNPNLSDPSPSHLPSALNSAFNSLDSFYSLSL</sequence>
<feature type="compositionally biased region" description="Polar residues" evidence="3">
    <location>
        <begin position="547"/>
        <end position="563"/>
    </location>
</feature>
<dbReference type="InterPro" id="IPR000504">
    <property type="entry name" value="RRM_dom"/>
</dbReference>
<evidence type="ECO:0000256" key="1">
    <source>
        <dbReference type="ARBA" id="ARBA00022884"/>
    </source>
</evidence>
<protein>
    <recommendedName>
        <fullName evidence="4">RRM domain-containing protein</fullName>
    </recommendedName>
</protein>
<evidence type="ECO:0000313" key="6">
    <source>
        <dbReference type="EMBL" id="KAA1093363.1"/>
    </source>
</evidence>
<reference evidence="7 8" key="1">
    <citation type="submission" date="2019-05" db="EMBL/GenBank/DDBJ databases">
        <title>Emergence of the Ug99 lineage of the wheat stem rust pathogen through somatic hybridization.</title>
        <authorList>
            <person name="Li F."/>
            <person name="Upadhyaya N.M."/>
            <person name="Sperschneider J."/>
            <person name="Matny O."/>
            <person name="Nguyen-Phuc H."/>
            <person name="Mago R."/>
            <person name="Raley C."/>
            <person name="Miller M.E."/>
            <person name="Silverstein K.A.T."/>
            <person name="Henningsen E."/>
            <person name="Hirsch C.D."/>
            <person name="Visser B."/>
            <person name="Pretorius Z.A."/>
            <person name="Steffenson B.J."/>
            <person name="Schwessinger B."/>
            <person name="Dodds P.N."/>
            <person name="Figueroa M."/>
        </authorList>
    </citation>
    <scope>NUCLEOTIDE SEQUENCE [LARGE SCALE GENOMIC DNA]</scope>
    <source>
        <strain evidence="5">21-0</strain>
        <strain evidence="6 8">Ug99</strain>
    </source>
</reference>
<evidence type="ECO:0000313" key="7">
    <source>
        <dbReference type="Proteomes" id="UP000324748"/>
    </source>
</evidence>
<feature type="region of interest" description="Disordered" evidence="3">
    <location>
        <begin position="406"/>
        <end position="446"/>
    </location>
</feature>
<dbReference type="Gene3D" id="3.30.70.330">
    <property type="match status" value="1"/>
</dbReference>
<feature type="compositionally biased region" description="Polar residues" evidence="3">
    <location>
        <begin position="411"/>
        <end position="424"/>
    </location>
</feature>
<evidence type="ECO:0000259" key="4">
    <source>
        <dbReference type="PROSITE" id="PS50102"/>
    </source>
</evidence>
<dbReference type="PROSITE" id="PS50102">
    <property type="entry name" value="RRM"/>
    <property type="match status" value="1"/>
</dbReference>
<feature type="domain" description="RRM" evidence="4">
    <location>
        <begin position="150"/>
        <end position="223"/>
    </location>
</feature>
<dbReference type="EMBL" id="VSWC01000118">
    <property type="protein sequence ID" value="KAA1084127.1"/>
    <property type="molecule type" value="Genomic_DNA"/>
</dbReference>
<dbReference type="Pfam" id="PF00076">
    <property type="entry name" value="RRM_1"/>
    <property type="match status" value="1"/>
</dbReference>
<dbReference type="InterPro" id="IPR035979">
    <property type="entry name" value="RBD_domain_sf"/>
</dbReference>
<dbReference type="Proteomes" id="UP000325313">
    <property type="component" value="Unassembled WGS sequence"/>
</dbReference>
<feature type="compositionally biased region" description="Basic and acidic residues" evidence="3">
    <location>
        <begin position="603"/>
        <end position="612"/>
    </location>
</feature>